<evidence type="ECO:0000313" key="4">
    <source>
        <dbReference type="Proteomes" id="UP000521922"/>
    </source>
</evidence>
<dbReference type="PRINTS" id="PR00080">
    <property type="entry name" value="SDRFAMILY"/>
</dbReference>
<accession>A0A7Y9J3N9</accession>
<dbReference type="GO" id="GO:0016491">
    <property type="term" value="F:oxidoreductase activity"/>
    <property type="evidence" value="ECO:0007669"/>
    <property type="project" value="UniProtKB-KW"/>
</dbReference>
<dbReference type="SUPFAM" id="SSF51735">
    <property type="entry name" value="NAD(P)-binding Rossmann-fold domains"/>
    <property type="match status" value="1"/>
</dbReference>
<dbReference type="PRINTS" id="PR00081">
    <property type="entry name" value="GDHRDH"/>
</dbReference>
<dbReference type="Pfam" id="PF13561">
    <property type="entry name" value="adh_short_C2"/>
    <property type="match status" value="1"/>
</dbReference>
<evidence type="ECO:0000256" key="1">
    <source>
        <dbReference type="ARBA" id="ARBA00006484"/>
    </source>
</evidence>
<proteinExistence type="inferred from homology"/>
<comment type="similarity">
    <text evidence="1">Belongs to the short-chain dehydrogenases/reductases (SDR) family.</text>
</comment>
<dbReference type="PANTHER" id="PTHR24321:SF8">
    <property type="entry name" value="ESTRADIOL 17-BETA-DEHYDROGENASE 8-RELATED"/>
    <property type="match status" value="1"/>
</dbReference>
<dbReference type="FunFam" id="3.40.50.720:FF:000084">
    <property type="entry name" value="Short-chain dehydrogenase reductase"/>
    <property type="match status" value="1"/>
</dbReference>
<reference evidence="3 4" key="1">
    <citation type="submission" date="2020-07" db="EMBL/GenBank/DDBJ databases">
        <title>Sequencing the genomes of 1000 actinobacteria strains.</title>
        <authorList>
            <person name="Klenk H.-P."/>
        </authorList>
    </citation>
    <scope>NUCLEOTIDE SEQUENCE [LARGE SCALE GENOMIC DNA]</scope>
    <source>
        <strain evidence="3 4">DSM 7487</strain>
    </source>
</reference>
<dbReference type="InterPro" id="IPR036291">
    <property type="entry name" value="NAD(P)-bd_dom_sf"/>
</dbReference>
<keyword evidence="4" id="KW-1185">Reference proteome</keyword>
<evidence type="ECO:0000313" key="3">
    <source>
        <dbReference type="EMBL" id="NYD25193.1"/>
    </source>
</evidence>
<organism evidence="3 4">
    <name type="scientific">Kineococcus aurantiacus</name>
    <dbReference type="NCBI Taxonomy" id="37633"/>
    <lineage>
        <taxon>Bacteria</taxon>
        <taxon>Bacillati</taxon>
        <taxon>Actinomycetota</taxon>
        <taxon>Actinomycetes</taxon>
        <taxon>Kineosporiales</taxon>
        <taxon>Kineosporiaceae</taxon>
        <taxon>Kineococcus</taxon>
    </lineage>
</organism>
<dbReference type="PANTHER" id="PTHR24321">
    <property type="entry name" value="DEHYDROGENASES, SHORT CHAIN"/>
    <property type="match status" value="1"/>
</dbReference>
<dbReference type="AlphaFoldDB" id="A0A7Y9J3N9"/>
<dbReference type="CDD" id="cd05233">
    <property type="entry name" value="SDR_c"/>
    <property type="match status" value="1"/>
</dbReference>
<protein>
    <submittedName>
        <fullName evidence="3">NAD(P)-dependent dehydrogenase (Short-subunit alcohol dehydrogenase family)</fullName>
    </submittedName>
</protein>
<dbReference type="Proteomes" id="UP000521922">
    <property type="component" value="Unassembled WGS sequence"/>
</dbReference>
<dbReference type="Gene3D" id="3.40.50.720">
    <property type="entry name" value="NAD(P)-binding Rossmann-like Domain"/>
    <property type="match status" value="1"/>
</dbReference>
<dbReference type="InterPro" id="IPR002347">
    <property type="entry name" value="SDR_fam"/>
</dbReference>
<keyword evidence="2" id="KW-0560">Oxidoreductase</keyword>
<dbReference type="RefSeq" id="WP_179757417.1">
    <property type="nucleotide sequence ID" value="NZ_BAAAGN010000002.1"/>
</dbReference>
<comment type="caution">
    <text evidence="3">The sequence shown here is derived from an EMBL/GenBank/DDBJ whole genome shotgun (WGS) entry which is preliminary data.</text>
</comment>
<dbReference type="EMBL" id="JACCBB010000002">
    <property type="protein sequence ID" value="NYD25193.1"/>
    <property type="molecule type" value="Genomic_DNA"/>
</dbReference>
<evidence type="ECO:0000256" key="2">
    <source>
        <dbReference type="ARBA" id="ARBA00023002"/>
    </source>
</evidence>
<gene>
    <name evidence="3" type="ORF">BJ968_004802</name>
</gene>
<name>A0A7Y9J3N9_9ACTN</name>
<sequence length="259" mass="27224">MQASDLQPSSLTIDLSGYRAVVTGAAGGIGSAISAVLRRAGAHVTGVDRSQSAPADVDEYVSGDLTEATVRKEALARLGDQRDRCILVNNAGLVLDKRLAETSEEETRQLFEVNAIMPMLFTAELAAAGHQGAVVNIASILSFAAERSTGPYTMTKGAIANHTRVAALEYAGQLRVNAVCPGSVRTPMVTRGWHESGDPSRAERRVSSLYPVGRIGEPSDIANVVAFLCSDLAAFVNGALWTVDGGITAANAEWALEQL</sequence>